<protein>
    <submittedName>
        <fullName evidence="2">Actin-related protein</fullName>
    </submittedName>
</protein>
<evidence type="ECO:0000313" key="2">
    <source>
        <dbReference type="EMBL" id="KAF9526129.1"/>
    </source>
</evidence>
<dbReference type="Gene3D" id="3.30.420.40">
    <property type="match status" value="3"/>
</dbReference>
<comment type="similarity">
    <text evidence="1">Belongs to the actin family.</text>
</comment>
<evidence type="ECO:0000256" key="1">
    <source>
        <dbReference type="RuleBase" id="RU000487"/>
    </source>
</evidence>
<dbReference type="EMBL" id="MU157875">
    <property type="protein sequence ID" value="KAF9526129.1"/>
    <property type="molecule type" value="Genomic_DNA"/>
</dbReference>
<reference evidence="2" key="1">
    <citation type="submission" date="2020-11" db="EMBL/GenBank/DDBJ databases">
        <authorList>
            <consortium name="DOE Joint Genome Institute"/>
            <person name="Ahrendt S."/>
            <person name="Riley R."/>
            <person name="Andreopoulos W."/>
            <person name="Labutti K."/>
            <person name="Pangilinan J."/>
            <person name="Ruiz-Duenas F.J."/>
            <person name="Barrasa J.M."/>
            <person name="Sanchez-Garcia M."/>
            <person name="Camarero S."/>
            <person name="Miyauchi S."/>
            <person name="Serrano A."/>
            <person name="Linde D."/>
            <person name="Babiker R."/>
            <person name="Drula E."/>
            <person name="Ayuso-Fernandez I."/>
            <person name="Pacheco R."/>
            <person name="Padilla G."/>
            <person name="Ferreira P."/>
            <person name="Barriuso J."/>
            <person name="Kellner H."/>
            <person name="Castanera R."/>
            <person name="Alfaro M."/>
            <person name="Ramirez L."/>
            <person name="Pisabarro A.G."/>
            <person name="Kuo A."/>
            <person name="Tritt A."/>
            <person name="Lipzen A."/>
            <person name="He G."/>
            <person name="Yan M."/>
            <person name="Ng V."/>
            <person name="Cullen D."/>
            <person name="Martin F."/>
            <person name="Rosso M.-N."/>
            <person name="Henrissat B."/>
            <person name="Hibbett D."/>
            <person name="Martinez A.T."/>
            <person name="Grigoriev I.V."/>
        </authorList>
    </citation>
    <scope>NUCLEOTIDE SEQUENCE</scope>
    <source>
        <strain evidence="2">CBS 506.95</strain>
    </source>
</reference>
<proteinExistence type="inferred from homology"/>
<gene>
    <name evidence="2" type="ORF">CPB83DRAFT_817554</name>
</gene>
<dbReference type="Pfam" id="PF00022">
    <property type="entry name" value="Actin"/>
    <property type="match status" value="1"/>
</dbReference>
<dbReference type="InterPro" id="IPR004000">
    <property type="entry name" value="Actin"/>
</dbReference>
<keyword evidence="3" id="KW-1185">Reference proteome</keyword>
<sequence length="492" mass="53790">MSIRDANVVVIEVSRTSIRAGIGLHDLLKTPAVEFPARVGIRRDASTNVEEKMASTSRAGSMFPQRSIAKAAVKDYLVGQHLDDALARGEDLIISYPFAEGDISDFTQAEAIWKHILFTHLQRRRLQNESPVLLSIFSGLARTTYERICQVFFERFNVAGFGILERPMAQLYAANNLSGVVVDVGEEFTDISPIYDGYIVHPACTSVPIGTKHCENYLANILKANQGVVNALSPADNPLDPETLHQTLLSLVSQMVKDDLIKVPSDGETAAPEDEGVTDIAAVVVAGREKAVIESGMKKKANAKASAADQARAREIELLDLIEVKFGDHTLTIGKERHRLCEPLFDPSLLNGVYGIQDFGKEKVLSLQYMVGHAIGQTEIEQRQYIWQGLLITGEVTRHVKGVGIALQSRVAPFIINPEISTDIQPRSTRVLNVPDFFAEYRETGNGYAAFLGSSITAKIIFAESSGTNFVSKADYTVGGPHSIIEKTPALL</sequence>
<name>A0A9P6JMZ5_9AGAR</name>
<dbReference type="PANTHER" id="PTHR11937">
    <property type="entry name" value="ACTIN"/>
    <property type="match status" value="1"/>
</dbReference>
<dbReference type="AlphaFoldDB" id="A0A9P6JMZ5"/>
<dbReference type="InterPro" id="IPR043129">
    <property type="entry name" value="ATPase_NBD"/>
</dbReference>
<dbReference type="Proteomes" id="UP000807306">
    <property type="component" value="Unassembled WGS sequence"/>
</dbReference>
<dbReference type="SMART" id="SM00268">
    <property type="entry name" value="ACTIN"/>
    <property type="match status" value="1"/>
</dbReference>
<dbReference type="CDD" id="cd10208">
    <property type="entry name" value="ASKHA_NBD_ScArp9-like"/>
    <property type="match status" value="1"/>
</dbReference>
<accession>A0A9P6JMZ5</accession>
<evidence type="ECO:0000313" key="3">
    <source>
        <dbReference type="Proteomes" id="UP000807306"/>
    </source>
</evidence>
<organism evidence="2 3">
    <name type="scientific">Crepidotus variabilis</name>
    <dbReference type="NCBI Taxonomy" id="179855"/>
    <lineage>
        <taxon>Eukaryota</taxon>
        <taxon>Fungi</taxon>
        <taxon>Dikarya</taxon>
        <taxon>Basidiomycota</taxon>
        <taxon>Agaricomycotina</taxon>
        <taxon>Agaricomycetes</taxon>
        <taxon>Agaricomycetidae</taxon>
        <taxon>Agaricales</taxon>
        <taxon>Agaricineae</taxon>
        <taxon>Crepidotaceae</taxon>
        <taxon>Crepidotus</taxon>
    </lineage>
</organism>
<dbReference type="OrthoDB" id="74201at2759"/>
<dbReference type="SUPFAM" id="SSF53067">
    <property type="entry name" value="Actin-like ATPase domain"/>
    <property type="match status" value="2"/>
</dbReference>
<comment type="caution">
    <text evidence="2">The sequence shown here is derived from an EMBL/GenBank/DDBJ whole genome shotgun (WGS) entry which is preliminary data.</text>
</comment>